<accession>A0A1G7AZQ6</accession>
<dbReference type="CDD" id="cd06558">
    <property type="entry name" value="crotonase-like"/>
    <property type="match status" value="1"/>
</dbReference>
<dbReference type="AlphaFoldDB" id="A0A1G7AZQ6"/>
<dbReference type="SUPFAM" id="SSF52096">
    <property type="entry name" value="ClpP/crotonase"/>
    <property type="match status" value="1"/>
</dbReference>
<dbReference type="Pfam" id="PF00378">
    <property type="entry name" value="ECH_1"/>
    <property type="match status" value="1"/>
</dbReference>
<dbReference type="InterPro" id="IPR051683">
    <property type="entry name" value="Enoyl-CoA_Hydratase/Isomerase"/>
</dbReference>
<dbReference type="GO" id="GO:0003824">
    <property type="term" value="F:catalytic activity"/>
    <property type="evidence" value="ECO:0007669"/>
    <property type="project" value="UniProtKB-ARBA"/>
</dbReference>
<dbReference type="PANTHER" id="PTHR42964">
    <property type="entry name" value="ENOYL-COA HYDRATASE"/>
    <property type="match status" value="1"/>
</dbReference>
<sequence length="272" mass="29048">MEIATGQHEALALARRGMRLDVLFTRPERRNAMSAALNREMRALFAALADDRSVRLVVLRGAGGWFCSGGDMRERDQSLHDQAADPRVAARERNRLGGELFRAVNHAPQVVVAVVEGAAMGGGFGLACAADITLARPDAQFAMPEASIGVAPAQIAPYVVRRLGLSQARRLALTAARIDGREAASLGLAHHLCEDDAAIEARLAEIERAVRRCGPGALAGTKRVLNAASLLDDAAMIEFAAEVFADCVTTEEGIEGTRSFLEKRRPAWAGEA</sequence>
<dbReference type="Gene3D" id="1.10.12.10">
    <property type="entry name" value="Lyase 2-enoyl-coa Hydratase, Chain A, domain 2"/>
    <property type="match status" value="1"/>
</dbReference>
<dbReference type="InterPro" id="IPR029045">
    <property type="entry name" value="ClpP/crotonase-like_dom_sf"/>
</dbReference>
<dbReference type="Gene3D" id="3.90.226.10">
    <property type="entry name" value="2-enoyl-CoA Hydratase, Chain A, domain 1"/>
    <property type="match status" value="1"/>
</dbReference>
<protein>
    <submittedName>
        <fullName evidence="2">Isohexenylglutaconyl-CoA hydratase</fullName>
    </submittedName>
</protein>
<reference evidence="2 3" key="1">
    <citation type="submission" date="2016-10" db="EMBL/GenBank/DDBJ databases">
        <authorList>
            <person name="de Groot N.N."/>
        </authorList>
    </citation>
    <scope>NUCLEOTIDE SEQUENCE [LARGE SCALE GENOMIC DNA]</scope>
    <source>
        <strain evidence="2 3">CPCC 100156</strain>
    </source>
</reference>
<evidence type="ECO:0000313" key="2">
    <source>
        <dbReference type="EMBL" id="SDE20140.1"/>
    </source>
</evidence>
<organism evidence="2 3">
    <name type="scientific">Belnapia rosea</name>
    <dbReference type="NCBI Taxonomy" id="938405"/>
    <lineage>
        <taxon>Bacteria</taxon>
        <taxon>Pseudomonadati</taxon>
        <taxon>Pseudomonadota</taxon>
        <taxon>Alphaproteobacteria</taxon>
        <taxon>Acetobacterales</taxon>
        <taxon>Roseomonadaceae</taxon>
        <taxon>Belnapia</taxon>
    </lineage>
</organism>
<dbReference type="GO" id="GO:0008300">
    <property type="term" value="P:isoprenoid catabolic process"/>
    <property type="evidence" value="ECO:0007669"/>
    <property type="project" value="TreeGrafter"/>
</dbReference>
<dbReference type="PANTHER" id="PTHR42964:SF1">
    <property type="entry name" value="POLYKETIDE BIOSYNTHESIS ENOYL-COA HYDRATASE PKSH-RELATED"/>
    <property type="match status" value="1"/>
</dbReference>
<gene>
    <name evidence="2" type="ORF">SAMN04487779_102225</name>
</gene>
<dbReference type="InterPro" id="IPR001753">
    <property type="entry name" value="Enoyl-CoA_hydra/iso"/>
</dbReference>
<comment type="similarity">
    <text evidence="1">Belongs to the enoyl-CoA hydratase/isomerase family.</text>
</comment>
<dbReference type="EMBL" id="FMZX01000022">
    <property type="protein sequence ID" value="SDE20140.1"/>
    <property type="molecule type" value="Genomic_DNA"/>
</dbReference>
<dbReference type="Proteomes" id="UP000198925">
    <property type="component" value="Unassembled WGS sequence"/>
</dbReference>
<evidence type="ECO:0000313" key="3">
    <source>
        <dbReference type="Proteomes" id="UP000198925"/>
    </source>
</evidence>
<evidence type="ECO:0000256" key="1">
    <source>
        <dbReference type="ARBA" id="ARBA00005254"/>
    </source>
</evidence>
<name>A0A1G7AZQ6_9PROT</name>
<proteinExistence type="inferred from homology"/>
<dbReference type="RefSeq" id="WP_090664803.1">
    <property type="nucleotide sequence ID" value="NZ_FMZX01000022.1"/>
</dbReference>
<dbReference type="InterPro" id="IPR014748">
    <property type="entry name" value="Enoyl-CoA_hydra_C"/>
</dbReference>
<keyword evidence="3" id="KW-1185">Reference proteome</keyword>